<dbReference type="UniPathway" id="UPA00035">
    <property type="reaction ID" value="UER00042"/>
</dbReference>
<dbReference type="PANTHER" id="PTHR42894:SF1">
    <property type="entry name" value="N-(5'-PHOSPHORIBOSYL)ANTHRANILATE ISOMERASE"/>
    <property type="match status" value="1"/>
</dbReference>
<dbReference type="CDD" id="cd00405">
    <property type="entry name" value="PRAI"/>
    <property type="match status" value="1"/>
</dbReference>
<evidence type="ECO:0000256" key="1">
    <source>
        <dbReference type="ARBA" id="ARBA00001164"/>
    </source>
</evidence>
<dbReference type="InterPro" id="IPR013785">
    <property type="entry name" value="Aldolase_TIM"/>
</dbReference>
<dbReference type="EC" id="5.3.1.24" evidence="3 9"/>
<comment type="similarity">
    <text evidence="9">Belongs to the TrpF family.</text>
</comment>
<accession>F3ZRR0</accession>
<organism evidence="11 12">
    <name type="scientific">Bacteroides coprosuis DSM 18011</name>
    <dbReference type="NCBI Taxonomy" id="679937"/>
    <lineage>
        <taxon>Bacteria</taxon>
        <taxon>Pseudomonadati</taxon>
        <taxon>Bacteroidota</taxon>
        <taxon>Bacteroidia</taxon>
        <taxon>Bacteroidales</taxon>
        <taxon>Bacteroidaceae</taxon>
        <taxon>Bacteroides</taxon>
    </lineage>
</organism>
<dbReference type="InterPro" id="IPR011060">
    <property type="entry name" value="RibuloseP-bd_barrel"/>
</dbReference>
<evidence type="ECO:0000256" key="5">
    <source>
        <dbReference type="ARBA" id="ARBA00022605"/>
    </source>
</evidence>
<dbReference type="EMBL" id="CM001167">
    <property type="protein sequence ID" value="EGJ71999.1"/>
    <property type="molecule type" value="Genomic_DNA"/>
</dbReference>
<dbReference type="GO" id="GO:0004640">
    <property type="term" value="F:phosphoribosylanthranilate isomerase activity"/>
    <property type="evidence" value="ECO:0007669"/>
    <property type="project" value="UniProtKB-UniRule"/>
</dbReference>
<dbReference type="InterPro" id="IPR001240">
    <property type="entry name" value="PRAI_dom"/>
</dbReference>
<sequence>MKIKVCGLTDPANIAEVAQLGVDYLGFIFYSKSKRYCTLHKEIIPSTLSKRVGVFVNASLDEVQSDIQRCQLDAIQLHGEESQSYIFSLREQNKEVEIIKAISVSDESSIRQAHQYTTCADYLLFDTASHLRGGSGKKFDWTLLDKYQGDLPFFISGGIEVEDAPVLQSWNHPLLYGIDLNSRFETRPGIKDINLLNTFIKTLYHE</sequence>
<proteinExistence type="inferred from homology"/>
<dbReference type="eggNOG" id="COG0135">
    <property type="taxonomic scope" value="Bacteria"/>
</dbReference>
<gene>
    <name evidence="9" type="primary">trpF</name>
    <name evidence="11" type="ORF">Bcop_1811</name>
</gene>
<comment type="catalytic activity">
    <reaction evidence="1 9">
        <text>N-(5-phospho-beta-D-ribosyl)anthranilate = 1-(2-carboxyphenylamino)-1-deoxy-D-ribulose 5-phosphate</text>
        <dbReference type="Rhea" id="RHEA:21540"/>
        <dbReference type="ChEBI" id="CHEBI:18277"/>
        <dbReference type="ChEBI" id="CHEBI:58613"/>
        <dbReference type="EC" id="5.3.1.24"/>
    </reaction>
</comment>
<keyword evidence="5 9" id="KW-0028">Amino-acid biosynthesis</keyword>
<evidence type="ECO:0000256" key="8">
    <source>
        <dbReference type="ARBA" id="ARBA00023235"/>
    </source>
</evidence>
<dbReference type="GO" id="GO:0000162">
    <property type="term" value="P:L-tryptophan biosynthetic process"/>
    <property type="evidence" value="ECO:0007669"/>
    <property type="project" value="UniProtKB-UniRule"/>
</dbReference>
<dbReference type="PANTHER" id="PTHR42894">
    <property type="entry name" value="N-(5'-PHOSPHORIBOSYL)ANTHRANILATE ISOMERASE"/>
    <property type="match status" value="1"/>
</dbReference>
<dbReference type="OrthoDB" id="9786954at2"/>
<dbReference type="InterPro" id="IPR044643">
    <property type="entry name" value="TrpF_fam"/>
</dbReference>
<keyword evidence="12" id="KW-1185">Reference proteome</keyword>
<dbReference type="SUPFAM" id="SSF51366">
    <property type="entry name" value="Ribulose-phoshate binding barrel"/>
    <property type="match status" value="1"/>
</dbReference>
<evidence type="ECO:0000256" key="2">
    <source>
        <dbReference type="ARBA" id="ARBA00004664"/>
    </source>
</evidence>
<dbReference type="HAMAP" id="MF_00135">
    <property type="entry name" value="PRAI"/>
    <property type="match status" value="1"/>
</dbReference>
<evidence type="ECO:0000313" key="12">
    <source>
        <dbReference type="Proteomes" id="UP000018439"/>
    </source>
</evidence>
<evidence type="ECO:0000256" key="9">
    <source>
        <dbReference type="HAMAP-Rule" id="MF_00135"/>
    </source>
</evidence>
<evidence type="ECO:0000256" key="7">
    <source>
        <dbReference type="ARBA" id="ARBA00023141"/>
    </source>
</evidence>
<comment type="pathway">
    <text evidence="2 9">Amino-acid biosynthesis; L-tryptophan biosynthesis; L-tryptophan from chorismate: step 3/5.</text>
</comment>
<dbReference type="AlphaFoldDB" id="F3ZRR0"/>
<reference evidence="11 12" key="1">
    <citation type="journal article" date="2011" name="Stand. Genomic Sci.">
        <title>Non-contiguous finished genome sequence of Bacteroides coprosuis type strain (PC139).</title>
        <authorList>
            <person name="Land M."/>
            <person name="Held B."/>
            <person name="Gronow S."/>
            <person name="Abt B."/>
            <person name="Lucas S."/>
            <person name="Del Rio T.G."/>
            <person name="Nolan M."/>
            <person name="Tice H."/>
            <person name="Cheng J.F."/>
            <person name="Pitluck S."/>
            <person name="Liolios K."/>
            <person name="Pagani I."/>
            <person name="Ivanova N."/>
            <person name="Mavromatis K."/>
            <person name="Mikhailova N."/>
            <person name="Pati A."/>
            <person name="Tapia R."/>
            <person name="Han C."/>
            <person name="Goodwin L."/>
            <person name="Chen A."/>
            <person name="Palaniappan K."/>
            <person name="Hauser L."/>
            <person name="Brambilla E.M."/>
            <person name="Rohde M."/>
            <person name="Goker M."/>
            <person name="Detter J.C."/>
            <person name="Woyke T."/>
            <person name="Bristow J."/>
            <person name="Eisen J.A."/>
            <person name="Markowitz V."/>
            <person name="Hugenholtz P."/>
            <person name="Kyrpides N.C."/>
            <person name="Klenk H.P."/>
            <person name="Lapidus A."/>
        </authorList>
    </citation>
    <scope>NUCLEOTIDE SEQUENCE</scope>
    <source>
        <strain evidence="11 12">DSM 18011</strain>
    </source>
</reference>
<name>F3ZRR0_9BACE</name>
<dbReference type="HOGENOM" id="CLU_076364_1_2_10"/>
<dbReference type="STRING" id="679937.Bcop_1811"/>
<evidence type="ECO:0000259" key="10">
    <source>
        <dbReference type="Pfam" id="PF00697"/>
    </source>
</evidence>
<evidence type="ECO:0000256" key="6">
    <source>
        <dbReference type="ARBA" id="ARBA00022822"/>
    </source>
</evidence>
<protein>
    <recommendedName>
        <fullName evidence="4 9">N-(5'-phosphoribosyl)anthranilate isomerase</fullName>
        <shortName evidence="9">PRAI</shortName>
        <ecNumber evidence="3 9">5.3.1.24</ecNumber>
    </recommendedName>
</protein>
<keyword evidence="8 9" id="KW-0413">Isomerase</keyword>
<keyword evidence="6 9" id="KW-0822">Tryptophan biosynthesis</keyword>
<dbReference type="Gene3D" id="3.20.20.70">
    <property type="entry name" value="Aldolase class I"/>
    <property type="match status" value="1"/>
</dbReference>
<keyword evidence="7 9" id="KW-0057">Aromatic amino acid biosynthesis</keyword>
<dbReference type="Proteomes" id="UP000018439">
    <property type="component" value="Chromosome"/>
</dbReference>
<evidence type="ECO:0000256" key="4">
    <source>
        <dbReference type="ARBA" id="ARBA00022272"/>
    </source>
</evidence>
<evidence type="ECO:0000256" key="3">
    <source>
        <dbReference type="ARBA" id="ARBA00012572"/>
    </source>
</evidence>
<evidence type="ECO:0000313" key="11">
    <source>
        <dbReference type="EMBL" id="EGJ71999.1"/>
    </source>
</evidence>
<dbReference type="Pfam" id="PF00697">
    <property type="entry name" value="PRAI"/>
    <property type="match status" value="1"/>
</dbReference>
<feature type="domain" description="N-(5'phosphoribosyl) anthranilate isomerase (PRAI)" evidence="10">
    <location>
        <begin position="4"/>
        <end position="201"/>
    </location>
</feature>